<dbReference type="AlphaFoldDB" id="H2Z4S3"/>
<reference evidence="2" key="3">
    <citation type="submission" date="2025-09" db="UniProtKB">
        <authorList>
            <consortium name="Ensembl"/>
        </authorList>
    </citation>
    <scope>IDENTIFICATION</scope>
</reference>
<dbReference type="eggNOG" id="ENOG502QPNX">
    <property type="taxonomic scope" value="Eukaryota"/>
</dbReference>
<dbReference type="GeneTree" id="ENSGT00390000007658"/>
<keyword evidence="1" id="KW-0802">TPR repeat</keyword>
<dbReference type="Gene3D" id="1.25.40.10">
    <property type="entry name" value="Tetratricopeptide repeat domain"/>
    <property type="match status" value="2"/>
</dbReference>
<dbReference type="InterPro" id="IPR042342">
    <property type="entry name" value="TTC22"/>
</dbReference>
<dbReference type="InParanoid" id="H2Z4S3"/>
<dbReference type="Proteomes" id="UP000007875">
    <property type="component" value="Unassembled WGS sequence"/>
</dbReference>
<organism evidence="2 3">
    <name type="scientific">Ciona savignyi</name>
    <name type="common">Pacific transparent sea squirt</name>
    <dbReference type="NCBI Taxonomy" id="51511"/>
    <lineage>
        <taxon>Eukaryota</taxon>
        <taxon>Metazoa</taxon>
        <taxon>Chordata</taxon>
        <taxon>Tunicata</taxon>
        <taxon>Ascidiacea</taxon>
        <taxon>Phlebobranchia</taxon>
        <taxon>Cionidae</taxon>
        <taxon>Ciona</taxon>
    </lineage>
</organism>
<dbReference type="InterPro" id="IPR019734">
    <property type="entry name" value="TPR_rpt"/>
</dbReference>
<reference evidence="3" key="1">
    <citation type="submission" date="2003-08" db="EMBL/GenBank/DDBJ databases">
        <authorList>
            <person name="Birren B."/>
            <person name="Nusbaum C."/>
            <person name="Abebe A."/>
            <person name="Abouelleil A."/>
            <person name="Adekoya E."/>
            <person name="Ait-zahra M."/>
            <person name="Allen N."/>
            <person name="Allen T."/>
            <person name="An P."/>
            <person name="Anderson M."/>
            <person name="Anderson S."/>
            <person name="Arachchi H."/>
            <person name="Armbruster J."/>
            <person name="Bachantsang P."/>
            <person name="Baldwin J."/>
            <person name="Barry A."/>
            <person name="Bayul T."/>
            <person name="Blitshsteyn B."/>
            <person name="Bloom T."/>
            <person name="Blye J."/>
            <person name="Boguslavskiy L."/>
            <person name="Borowsky M."/>
            <person name="Boukhgalter B."/>
            <person name="Brunache A."/>
            <person name="Butler J."/>
            <person name="Calixte N."/>
            <person name="Calvo S."/>
            <person name="Camarata J."/>
            <person name="Campo K."/>
            <person name="Chang J."/>
            <person name="Cheshatsang Y."/>
            <person name="Citroen M."/>
            <person name="Collymore A."/>
            <person name="Considine T."/>
            <person name="Cook A."/>
            <person name="Cooke P."/>
            <person name="Corum B."/>
            <person name="Cuomo C."/>
            <person name="David R."/>
            <person name="Dawoe T."/>
            <person name="Degray S."/>
            <person name="Dodge S."/>
            <person name="Dooley K."/>
            <person name="Dorje P."/>
            <person name="Dorjee K."/>
            <person name="Dorris L."/>
            <person name="Duffey N."/>
            <person name="Dupes A."/>
            <person name="Elkins T."/>
            <person name="Engels R."/>
            <person name="Erickson J."/>
            <person name="Farina A."/>
            <person name="Faro S."/>
            <person name="Ferreira P."/>
            <person name="Fischer H."/>
            <person name="Fitzgerald M."/>
            <person name="Foley K."/>
            <person name="Gage D."/>
            <person name="Galagan J."/>
            <person name="Gearin G."/>
            <person name="Gnerre S."/>
            <person name="Gnirke A."/>
            <person name="Goyette A."/>
            <person name="Graham J."/>
            <person name="Grandbois E."/>
            <person name="Gyaltsen K."/>
            <person name="Hafez N."/>
            <person name="Hagopian D."/>
            <person name="Hagos B."/>
            <person name="Hall J."/>
            <person name="Hatcher B."/>
            <person name="Heller A."/>
            <person name="Higgins H."/>
            <person name="Honan T."/>
            <person name="Horn A."/>
            <person name="Houde N."/>
            <person name="Hughes L."/>
            <person name="Hulme W."/>
            <person name="Husby E."/>
            <person name="Iliev I."/>
            <person name="Jaffe D."/>
            <person name="Jones C."/>
            <person name="Kamal M."/>
            <person name="Kamat A."/>
            <person name="Kamvysselis M."/>
            <person name="Karlsson E."/>
            <person name="Kells C."/>
            <person name="Kieu A."/>
            <person name="Kisner P."/>
            <person name="Kodira C."/>
            <person name="Kulbokas E."/>
            <person name="Labutti K."/>
            <person name="Lama D."/>
            <person name="Landers T."/>
            <person name="Leger J."/>
            <person name="Levine S."/>
            <person name="Lewis D."/>
            <person name="Lewis T."/>
            <person name="Lindblad-toh K."/>
            <person name="Liu X."/>
            <person name="Lokyitsang T."/>
            <person name="Lokyitsang Y."/>
            <person name="Lucien O."/>
            <person name="Lui A."/>
            <person name="Ma L.J."/>
            <person name="Mabbitt R."/>
            <person name="Macdonald J."/>
            <person name="Maclean C."/>
            <person name="Major J."/>
            <person name="Manning J."/>
            <person name="Marabella R."/>
            <person name="Maru K."/>
            <person name="Matthews C."/>
            <person name="Mauceli E."/>
            <person name="Mccarthy M."/>
            <person name="Mcdonough S."/>
            <person name="Mcghee T."/>
            <person name="Meldrim J."/>
            <person name="Meneus L."/>
            <person name="Mesirov J."/>
            <person name="Mihalev A."/>
            <person name="Mihova T."/>
            <person name="Mikkelsen T."/>
            <person name="Mlenga V."/>
            <person name="Moru K."/>
            <person name="Mozes J."/>
            <person name="Mulrain L."/>
            <person name="Munson G."/>
            <person name="Naylor J."/>
            <person name="Newes C."/>
            <person name="Nguyen C."/>
            <person name="Nguyen N."/>
            <person name="Nguyen T."/>
            <person name="Nicol R."/>
            <person name="Nielsen C."/>
            <person name="Nizzari M."/>
            <person name="Norbu C."/>
            <person name="Norbu N."/>
            <person name="O'donnell P."/>
            <person name="Okoawo O."/>
            <person name="O'leary S."/>
            <person name="Omotosho B."/>
            <person name="O'neill K."/>
            <person name="Osman S."/>
            <person name="Parker S."/>
            <person name="Perrin D."/>
            <person name="Phunkhang P."/>
            <person name="Piqani B."/>
            <person name="Purcell S."/>
            <person name="Rachupka T."/>
            <person name="Ramasamy U."/>
            <person name="Rameau R."/>
            <person name="Ray V."/>
            <person name="Raymond C."/>
            <person name="Retta R."/>
            <person name="Richardson S."/>
            <person name="Rise C."/>
            <person name="Rodriguez J."/>
            <person name="Rogers J."/>
            <person name="Rogov P."/>
            <person name="Rutman M."/>
            <person name="Schupbach R."/>
            <person name="Seaman C."/>
            <person name="Settipalli S."/>
            <person name="Sharpe T."/>
            <person name="Sheridan J."/>
            <person name="Sherpa N."/>
            <person name="Shi J."/>
            <person name="Smirnov S."/>
            <person name="Smith C."/>
            <person name="Sougnez C."/>
            <person name="Spencer B."/>
            <person name="Stalker J."/>
            <person name="Stange-thomann N."/>
            <person name="Stavropoulos S."/>
            <person name="Stetson K."/>
            <person name="Stone C."/>
            <person name="Stone S."/>
            <person name="Stubbs M."/>
            <person name="Talamas J."/>
            <person name="Tchuinga P."/>
            <person name="Tenzing P."/>
            <person name="Tesfaye S."/>
            <person name="Theodore J."/>
            <person name="Thoulutsang Y."/>
            <person name="Topham K."/>
            <person name="Towey S."/>
            <person name="Tsamla T."/>
            <person name="Tsomo N."/>
            <person name="Vallee D."/>
            <person name="Vassiliev H."/>
            <person name="Venkataraman V."/>
            <person name="Vinson J."/>
            <person name="Vo A."/>
            <person name="Wade C."/>
            <person name="Wang S."/>
            <person name="Wangchuk T."/>
            <person name="Wangdi T."/>
            <person name="Whittaker C."/>
            <person name="Wilkinson J."/>
            <person name="Wu Y."/>
            <person name="Wyman D."/>
            <person name="Yadav S."/>
            <person name="Yang S."/>
            <person name="Yang X."/>
            <person name="Yeager S."/>
            <person name="Yee E."/>
            <person name="Young G."/>
            <person name="Zainoun J."/>
            <person name="Zembeck L."/>
            <person name="Zimmer A."/>
            <person name="Zody M."/>
            <person name="Lander E."/>
        </authorList>
    </citation>
    <scope>NUCLEOTIDE SEQUENCE [LARGE SCALE GENOMIC DNA]</scope>
</reference>
<evidence type="ECO:0000313" key="3">
    <source>
        <dbReference type="Proteomes" id="UP000007875"/>
    </source>
</evidence>
<evidence type="ECO:0000256" key="1">
    <source>
        <dbReference type="PROSITE-ProRule" id="PRU00339"/>
    </source>
</evidence>
<keyword evidence="3" id="KW-1185">Reference proteome</keyword>
<dbReference type="OMA" id="HHRALAW"/>
<accession>H2Z4S3</accession>
<dbReference type="InterPro" id="IPR011990">
    <property type="entry name" value="TPR-like_helical_dom_sf"/>
</dbReference>
<dbReference type="PROSITE" id="PS50005">
    <property type="entry name" value="TPR"/>
    <property type="match status" value="1"/>
</dbReference>
<dbReference type="PANTHER" id="PTHR16253:SF0">
    <property type="entry name" value="TETRATRICOPEPTIDE REPEAT PROTEIN 22"/>
    <property type="match status" value="1"/>
</dbReference>
<reference evidence="2" key="2">
    <citation type="submission" date="2025-08" db="UniProtKB">
        <authorList>
            <consortium name="Ensembl"/>
        </authorList>
    </citation>
    <scope>IDENTIFICATION</scope>
</reference>
<dbReference type="HOGENOM" id="CLU_034944_1_0_1"/>
<protein>
    <submittedName>
        <fullName evidence="2">Uncharacterized protein</fullName>
    </submittedName>
</protein>
<dbReference type="SMART" id="SM00028">
    <property type="entry name" value="TPR"/>
    <property type="match status" value="3"/>
</dbReference>
<feature type="repeat" description="TPR" evidence="1">
    <location>
        <begin position="58"/>
        <end position="91"/>
    </location>
</feature>
<dbReference type="PANTHER" id="PTHR16253">
    <property type="entry name" value="TETRATRICOPEPTIDE REPEAT PROTEIN 22"/>
    <property type="match status" value="1"/>
</dbReference>
<sequence>DYHPGHFHLRIHINDDRGNYDVIDDATTTLANARLRDLTFRYESLKADLRDQDIPDTSAALNLMGLLAFRLDKIQTAVEHFKAVLDEAPDNVNSLQNMTTVCLKLNETTEANEWSTKVRQHLGKSDNLPPSDSSINHKMACSLAEHAYAHAYDVNLMARDERIEQLQVSIRIYDRAFNIGGSAITIEERRRWSFVMATLFIRLDTLLLQSHSSEKRRLPGFNRLINLLKDVSKSDRLYHKALSWGYLGMHYQLKLPTFLSNTKNNDFYPDFLHKGIVLERQSLFETTPMAIHDCGFTGTEPLDCFSKAIQLADNEAMLLNRLAKLFQIMGKHELAIGTASMSLDVDANHVTNMASYHTRARVNTSLYMRDLSRCKQGSSTMPERSLLENAKDDLDHVISAAPSLRTYMDMGQVCYYMGVDAIKESFIVNEDSINKALIHFSKALECELGDILPELQLLRGKCMKVKGEEANAVECFKLSIQMEREGSKNSQAFRWLLETYILWYCQGGPMKRGVIVNEVDTWVRTALGKFDNRAITSEIRTISHSYTHELLDLCKGTIKDGKAALAR</sequence>
<dbReference type="Ensembl" id="ENSCSAVT00000012729.1">
    <property type="protein sequence ID" value="ENSCSAVP00000012585.1"/>
    <property type="gene ID" value="ENSCSAVG00000007388.1"/>
</dbReference>
<proteinExistence type="predicted"/>
<dbReference type="SUPFAM" id="SSF48452">
    <property type="entry name" value="TPR-like"/>
    <property type="match status" value="1"/>
</dbReference>
<evidence type="ECO:0000313" key="2">
    <source>
        <dbReference type="Ensembl" id="ENSCSAVP00000012585.1"/>
    </source>
</evidence>
<name>H2Z4S3_CIOSA</name>